<keyword evidence="1" id="KW-0812">Transmembrane</keyword>
<organism evidence="2 3">
    <name type="scientific">Microbacterium phage vB_MoxS-R1</name>
    <dbReference type="NCBI Taxonomy" id="2848881"/>
    <lineage>
        <taxon>Viruses</taxon>
        <taxon>Duplodnaviria</taxon>
        <taxon>Heunggongvirae</taxon>
        <taxon>Uroviricota</taxon>
        <taxon>Caudoviricetes</taxon>
        <taxon>Syrbvirus</taxon>
        <taxon>Syrbvirus R1</taxon>
    </lineage>
</organism>
<feature type="transmembrane region" description="Helical" evidence="1">
    <location>
        <begin position="6"/>
        <end position="26"/>
    </location>
</feature>
<evidence type="ECO:0000313" key="3">
    <source>
        <dbReference type="Proteomes" id="UP000683438"/>
    </source>
</evidence>
<dbReference type="EMBL" id="MW073100">
    <property type="protein sequence ID" value="QWT28886.1"/>
    <property type="molecule type" value="Genomic_DNA"/>
</dbReference>
<sequence length="38" mass="4035">MQGESMKLTLGIVAGISLSILAHIIWKPALGWALSRGD</sequence>
<proteinExistence type="predicted"/>
<gene>
    <name evidence="2" type="ORF">vBMoxSR1_gp36</name>
</gene>
<evidence type="ECO:0000313" key="2">
    <source>
        <dbReference type="EMBL" id="QWT28886.1"/>
    </source>
</evidence>
<reference evidence="2" key="1">
    <citation type="submission" date="2020-10" db="EMBL/GenBank/DDBJ databases">
        <title>Complete genome sequence of vB_MoxS-R1, a novel marine prophage inducted from Microbacterium.</title>
        <authorList>
            <person name="Zheng H."/>
            <person name="Liu B."/>
            <person name="Xu Y."/>
            <person name="Chen F."/>
        </authorList>
    </citation>
    <scope>NUCLEOTIDE SEQUENCE</scope>
</reference>
<protein>
    <submittedName>
        <fullName evidence="2">Uncharacterized protein</fullName>
    </submittedName>
</protein>
<keyword evidence="1" id="KW-0472">Membrane</keyword>
<accession>A0A8F2IV89</accession>
<evidence type="ECO:0000256" key="1">
    <source>
        <dbReference type="SAM" id="Phobius"/>
    </source>
</evidence>
<dbReference type="Proteomes" id="UP000683438">
    <property type="component" value="Segment"/>
</dbReference>
<name>A0A8F2IV89_9CAUD</name>
<keyword evidence="3" id="KW-1185">Reference proteome</keyword>
<keyword evidence="1" id="KW-1133">Transmembrane helix</keyword>